<dbReference type="InterPro" id="IPR033985">
    <property type="entry name" value="SusD-like_N"/>
</dbReference>
<dbReference type="Gene3D" id="1.25.40.390">
    <property type="match status" value="1"/>
</dbReference>
<dbReference type="EMBL" id="BBNQ01000016">
    <property type="protein sequence ID" value="GAL64196.1"/>
    <property type="molecule type" value="Genomic_DNA"/>
</dbReference>
<organism evidence="8 9">
    <name type="scientific">Algibacter lectus</name>
    <dbReference type="NCBI Taxonomy" id="221126"/>
    <lineage>
        <taxon>Bacteria</taxon>
        <taxon>Pseudomonadati</taxon>
        <taxon>Bacteroidota</taxon>
        <taxon>Flavobacteriia</taxon>
        <taxon>Flavobacteriales</taxon>
        <taxon>Flavobacteriaceae</taxon>
        <taxon>Algibacter</taxon>
    </lineage>
</organism>
<dbReference type="Pfam" id="PF07980">
    <property type="entry name" value="SusD_RagB"/>
    <property type="match status" value="1"/>
</dbReference>
<keyword evidence="4" id="KW-0472">Membrane</keyword>
<gene>
    <name evidence="8" type="ORF">JCM19300_2349</name>
</gene>
<comment type="similarity">
    <text evidence="2">Belongs to the SusD family.</text>
</comment>
<sequence>MKNIYSFKLKYGLLAFAILLLTACGKEFLEEEVRTETSPTNFFNNDAEGELAVNGVYQLLHDNNLYRQRGLDDYYTHGADVVGPSRNVNGTIHNYLIAEGVADGNGPWTQLYRIVNNATEFLENIDGNEKIDTRDRYVGELLFLRALAYYHLTNLWGDVPYYRDVIPAIERSNLGRFDKDVIRTDMKTDLERAVTLLPAELYSGSDSGRATKWAALALKAKFHLFDKEWQDCKDACDEILDFSPHQLVQDLDDLFAPRNEFNIESIWEVDFVSLQGGPLNTTRTDDYNPRIRDEPARRNNDTIIDGNTVTRVDYFQTEVLQAANEDMTGYGWSVPLPEIARRENWQTGDLRYDASIVTKYKGWELSFPYYKKNWNLDQAESLRGDHPENFIVFRLADIYLMAAEAENELNGPTNAYDYVNKVRERAFEPDQPWSGLTQDSFREAMYDERKFELCAEGHRRMDLIRWGILLDVVKTVEHRSFNNPAANIQAHHVLLPIPQQQLELNPNLLESDPTNNNYR</sequence>
<comment type="subcellular location">
    <subcellularLocation>
        <location evidence="1">Cell outer membrane</location>
    </subcellularLocation>
</comment>
<dbReference type="PROSITE" id="PS51257">
    <property type="entry name" value="PROKAR_LIPOPROTEIN"/>
    <property type="match status" value="1"/>
</dbReference>
<keyword evidence="5" id="KW-0998">Cell outer membrane</keyword>
<proteinExistence type="inferred from homology"/>
<feature type="domain" description="RagB/SusD" evidence="6">
    <location>
        <begin position="276"/>
        <end position="509"/>
    </location>
</feature>
<evidence type="ECO:0000256" key="1">
    <source>
        <dbReference type="ARBA" id="ARBA00004442"/>
    </source>
</evidence>
<evidence type="ECO:0000259" key="7">
    <source>
        <dbReference type="Pfam" id="PF14322"/>
    </source>
</evidence>
<dbReference type="InterPro" id="IPR011990">
    <property type="entry name" value="TPR-like_helical_dom_sf"/>
</dbReference>
<dbReference type="CDD" id="cd08977">
    <property type="entry name" value="SusD"/>
    <property type="match status" value="1"/>
</dbReference>
<evidence type="ECO:0000256" key="4">
    <source>
        <dbReference type="ARBA" id="ARBA00023136"/>
    </source>
</evidence>
<dbReference type="Pfam" id="PF14322">
    <property type="entry name" value="SusD-like_3"/>
    <property type="match status" value="1"/>
</dbReference>
<keyword evidence="3" id="KW-0732">Signal</keyword>
<dbReference type="AlphaFoldDB" id="A0A090VHG9"/>
<dbReference type="Proteomes" id="UP000029644">
    <property type="component" value="Unassembled WGS sequence"/>
</dbReference>
<evidence type="ECO:0000313" key="9">
    <source>
        <dbReference type="Proteomes" id="UP000029644"/>
    </source>
</evidence>
<dbReference type="InterPro" id="IPR012944">
    <property type="entry name" value="SusD_RagB_dom"/>
</dbReference>
<comment type="caution">
    <text evidence="8">The sequence shown here is derived from an EMBL/GenBank/DDBJ whole genome shotgun (WGS) entry which is preliminary data.</text>
</comment>
<dbReference type="RefSeq" id="WP_042505966.1">
    <property type="nucleotide sequence ID" value="NZ_BBNQ01000016.1"/>
</dbReference>
<evidence type="ECO:0000256" key="2">
    <source>
        <dbReference type="ARBA" id="ARBA00006275"/>
    </source>
</evidence>
<evidence type="ECO:0000313" key="8">
    <source>
        <dbReference type="EMBL" id="GAL64196.1"/>
    </source>
</evidence>
<accession>A0A090VHG9</accession>
<dbReference type="SUPFAM" id="SSF48452">
    <property type="entry name" value="TPR-like"/>
    <property type="match status" value="1"/>
</dbReference>
<protein>
    <submittedName>
        <fullName evidence="8">Putative outer membrane protein</fullName>
    </submittedName>
</protein>
<dbReference type="GO" id="GO:0009279">
    <property type="term" value="C:cell outer membrane"/>
    <property type="evidence" value="ECO:0007669"/>
    <property type="project" value="UniProtKB-SubCell"/>
</dbReference>
<feature type="domain" description="SusD-like N-terminal" evidence="7">
    <location>
        <begin position="44"/>
        <end position="224"/>
    </location>
</feature>
<name>A0A090VHG9_9FLAO</name>
<dbReference type="OrthoDB" id="5694214at2"/>
<evidence type="ECO:0000256" key="5">
    <source>
        <dbReference type="ARBA" id="ARBA00023237"/>
    </source>
</evidence>
<evidence type="ECO:0000256" key="3">
    <source>
        <dbReference type="ARBA" id="ARBA00022729"/>
    </source>
</evidence>
<reference evidence="8 9" key="1">
    <citation type="journal article" date="2014" name="Genome Announc.">
        <title>Draft Genome Sequences of Marine Flavobacterium Algibacter lectus Strains SS8 and NR4.</title>
        <authorList>
            <person name="Takatani N."/>
            <person name="Nakanishi M."/>
            <person name="Meirelles P."/>
            <person name="Mino S."/>
            <person name="Suda W."/>
            <person name="Oshima K."/>
            <person name="Hattori M."/>
            <person name="Ohkuma M."/>
            <person name="Hosokawa M."/>
            <person name="Miyashita K."/>
            <person name="Thompson F.L."/>
            <person name="Niwa A."/>
            <person name="Sawabe T."/>
            <person name="Sawabe T."/>
        </authorList>
    </citation>
    <scope>NUCLEOTIDE SEQUENCE [LARGE SCALE GENOMIC DNA]</scope>
    <source>
        <strain evidence="8 9">JCM 19300</strain>
    </source>
</reference>
<evidence type="ECO:0000259" key="6">
    <source>
        <dbReference type="Pfam" id="PF07980"/>
    </source>
</evidence>